<name>A0ABP0X1U6_9BRYO</name>
<evidence type="ECO:0000256" key="2">
    <source>
        <dbReference type="SAM" id="MobiDB-lite"/>
    </source>
</evidence>
<feature type="region of interest" description="Disordered" evidence="2">
    <location>
        <begin position="40"/>
        <end position="94"/>
    </location>
</feature>
<evidence type="ECO:0000256" key="1">
    <source>
        <dbReference type="ARBA" id="ARBA00008614"/>
    </source>
</evidence>
<protein>
    <recommendedName>
        <fullName evidence="3">Tify domain-containing protein</fullName>
    </recommendedName>
</protein>
<feature type="compositionally biased region" description="Pro residues" evidence="2">
    <location>
        <begin position="173"/>
        <end position="184"/>
    </location>
</feature>
<feature type="domain" description="Tify" evidence="3">
    <location>
        <begin position="111"/>
        <end position="146"/>
    </location>
</feature>
<proteinExistence type="inferred from homology"/>
<comment type="similarity">
    <text evidence="1">Belongs to the TIFY/JAZ family.</text>
</comment>
<dbReference type="Pfam" id="PF06200">
    <property type="entry name" value="tify"/>
    <property type="match status" value="1"/>
</dbReference>
<accession>A0ABP0X1U6</accession>
<dbReference type="SMART" id="SM00979">
    <property type="entry name" value="TIFY"/>
    <property type="match status" value="1"/>
</dbReference>
<organism evidence="4 5">
    <name type="scientific">Sphagnum jensenii</name>
    <dbReference type="NCBI Taxonomy" id="128206"/>
    <lineage>
        <taxon>Eukaryota</taxon>
        <taxon>Viridiplantae</taxon>
        <taxon>Streptophyta</taxon>
        <taxon>Embryophyta</taxon>
        <taxon>Bryophyta</taxon>
        <taxon>Sphagnophytina</taxon>
        <taxon>Sphagnopsida</taxon>
        <taxon>Sphagnales</taxon>
        <taxon>Sphagnaceae</taxon>
        <taxon>Sphagnum</taxon>
    </lineage>
</organism>
<dbReference type="PROSITE" id="PS51320">
    <property type="entry name" value="TIFY"/>
    <property type="match status" value="1"/>
</dbReference>
<feature type="compositionally biased region" description="Low complexity" evidence="2">
    <location>
        <begin position="185"/>
        <end position="196"/>
    </location>
</feature>
<feature type="region of interest" description="Disordered" evidence="2">
    <location>
        <begin position="1"/>
        <end position="21"/>
    </location>
</feature>
<feature type="compositionally biased region" description="Basic and acidic residues" evidence="2">
    <location>
        <begin position="64"/>
        <end position="82"/>
    </location>
</feature>
<feature type="compositionally biased region" description="Polar residues" evidence="2">
    <location>
        <begin position="48"/>
        <end position="60"/>
    </location>
</feature>
<dbReference type="InterPro" id="IPR018467">
    <property type="entry name" value="CCT_CS"/>
</dbReference>
<gene>
    <name evidence="4" type="ORF">CSSPJE1EN1_LOCUS17439</name>
</gene>
<keyword evidence="5" id="KW-1185">Reference proteome</keyword>
<evidence type="ECO:0000259" key="3">
    <source>
        <dbReference type="PROSITE" id="PS51320"/>
    </source>
</evidence>
<dbReference type="PANTHER" id="PTHR33077:SF60">
    <property type="entry name" value="TIFY DOMAIN-CONTAINING PROTEIN"/>
    <property type="match status" value="1"/>
</dbReference>
<dbReference type="InterPro" id="IPR010399">
    <property type="entry name" value="Tify_dom"/>
</dbReference>
<feature type="region of interest" description="Disordered" evidence="2">
    <location>
        <begin position="148"/>
        <end position="337"/>
    </location>
</feature>
<dbReference type="EMBL" id="OZ020099">
    <property type="protein sequence ID" value="CAK9271961.1"/>
    <property type="molecule type" value="Genomic_DNA"/>
</dbReference>
<reference evidence="4" key="1">
    <citation type="submission" date="2024-02" db="EMBL/GenBank/DDBJ databases">
        <authorList>
            <consortium name="ELIXIR-Norway"/>
            <consortium name="Elixir Norway"/>
        </authorList>
    </citation>
    <scope>NUCLEOTIDE SEQUENCE</scope>
</reference>
<evidence type="ECO:0000313" key="5">
    <source>
        <dbReference type="Proteomes" id="UP001497444"/>
    </source>
</evidence>
<feature type="compositionally biased region" description="Polar residues" evidence="2">
    <location>
        <begin position="1"/>
        <end position="12"/>
    </location>
</feature>
<evidence type="ECO:0000313" key="4">
    <source>
        <dbReference type="EMBL" id="CAK9271961.1"/>
    </source>
</evidence>
<dbReference type="PANTHER" id="PTHR33077">
    <property type="entry name" value="PROTEIN TIFY 4A-RELATED-RELATED"/>
    <property type="match status" value="1"/>
</dbReference>
<feature type="compositionally biased region" description="Polar residues" evidence="2">
    <location>
        <begin position="148"/>
        <end position="166"/>
    </location>
</feature>
<sequence length="337" mass="36647">MQSGIMVNSSEKNALKKPLEELTDADILQLTREDCRRYLKERGGMQMPSWNKQQAVQQVFSPRHSPDPRDEDEKPAKREYTHVPRHIPSPSLAEWEHTMTSAHPPVRGMGMQQRTAQLTIFYAGVVNVYDDISLEKAQAIMMLAGNANSRSSTHTDAPTSVGSSRPFSAPMSGPQPSPASPAPPTTQTTTTAGVTARKASLARFLEKRKDRARSKGPYPPKTDGSTTPPREKSPTPPSSKPQSRSPSPALTSGMQKQLLFSPHLAHHCTSIRSEPNSPAIPSGTLSKQILEEDRSAGNSAGRDCQIDREASGGQNGKSACRVSSQTQRDEVMEEAAS</sequence>
<dbReference type="Pfam" id="PF09425">
    <property type="entry name" value="Jas_motif"/>
    <property type="match status" value="1"/>
</dbReference>
<dbReference type="Proteomes" id="UP001497444">
    <property type="component" value="Chromosome 4"/>
</dbReference>
<dbReference type="InterPro" id="IPR040390">
    <property type="entry name" value="TIFY/JAZ"/>
</dbReference>